<feature type="non-terminal residue" evidence="1">
    <location>
        <position position="1"/>
    </location>
</feature>
<reference evidence="1" key="1">
    <citation type="submission" date="2021-06" db="EMBL/GenBank/DDBJ databases">
        <authorList>
            <person name="Kallberg Y."/>
            <person name="Tangrot J."/>
            <person name="Rosling A."/>
        </authorList>
    </citation>
    <scope>NUCLEOTIDE SEQUENCE</scope>
    <source>
        <strain evidence="1">MA453B</strain>
    </source>
</reference>
<name>A0A9N9NW77_9GLOM</name>
<sequence length="74" mass="8376">LNSYNLLNESNASNILENLNNPDIELNSSLPKQSTSQNNGIIVITNSLVEEKVALYDNLSQIPKYYIKDEEYSK</sequence>
<protein>
    <submittedName>
        <fullName evidence="1">21815_t:CDS:1</fullName>
    </submittedName>
</protein>
<dbReference type="Proteomes" id="UP000789405">
    <property type="component" value="Unassembled WGS sequence"/>
</dbReference>
<dbReference type="EMBL" id="CAJVPY010021034">
    <property type="protein sequence ID" value="CAG8778044.1"/>
    <property type="molecule type" value="Genomic_DNA"/>
</dbReference>
<keyword evidence="2" id="KW-1185">Reference proteome</keyword>
<evidence type="ECO:0000313" key="1">
    <source>
        <dbReference type="EMBL" id="CAG8778044.1"/>
    </source>
</evidence>
<accession>A0A9N9NW77</accession>
<feature type="non-terminal residue" evidence="1">
    <location>
        <position position="74"/>
    </location>
</feature>
<evidence type="ECO:0000313" key="2">
    <source>
        <dbReference type="Proteomes" id="UP000789405"/>
    </source>
</evidence>
<comment type="caution">
    <text evidence="1">The sequence shown here is derived from an EMBL/GenBank/DDBJ whole genome shotgun (WGS) entry which is preliminary data.</text>
</comment>
<dbReference type="AlphaFoldDB" id="A0A9N9NW77"/>
<proteinExistence type="predicted"/>
<organism evidence="1 2">
    <name type="scientific">Dentiscutata erythropus</name>
    <dbReference type="NCBI Taxonomy" id="1348616"/>
    <lineage>
        <taxon>Eukaryota</taxon>
        <taxon>Fungi</taxon>
        <taxon>Fungi incertae sedis</taxon>
        <taxon>Mucoromycota</taxon>
        <taxon>Glomeromycotina</taxon>
        <taxon>Glomeromycetes</taxon>
        <taxon>Diversisporales</taxon>
        <taxon>Gigasporaceae</taxon>
        <taxon>Dentiscutata</taxon>
    </lineage>
</organism>
<gene>
    <name evidence="1" type="ORF">DERYTH_LOCUS19341</name>
</gene>